<dbReference type="EMBL" id="VMGK01000013">
    <property type="protein sequence ID" value="TSC92812.1"/>
    <property type="molecule type" value="Genomic_DNA"/>
</dbReference>
<name>A0A554LIX7_9BACT</name>
<proteinExistence type="predicted"/>
<comment type="caution">
    <text evidence="1">The sequence shown here is derived from an EMBL/GenBank/DDBJ whole genome shotgun (WGS) entry which is preliminary data.</text>
</comment>
<dbReference type="Proteomes" id="UP000315689">
    <property type="component" value="Unassembled WGS sequence"/>
</dbReference>
<accession>A0A554LIX7</accession>
<gene>
    <name evidence="1" type="ORF">CEN89_442</name>
</gene>
<evidence type="ECO:0000313" key="1">
    <source>
        <dbReference type="EMBL" id="TSC92812.1"/>
    </source>
</evidence>
<organism evidence="1 2">
    <name type="scientific">Candidatus Berkelbacteria bacterium Licking1014_7</name>
    <dbReference type="NCBI Taxonomy" id="2017147"/>
    <lineage>
        <taxon>Bacteria</taxon>
        <taxon>Candidatus Berkelbacteria</taxon>
    </lineage>
</organism>
<protein>
    <submittedName>
        <fullName evidence="1">Uncharacterized protein</fullName>
    </submittedName>
</protein>
<reference evidence="1 2" key="1">
    <citation type="submission" date="2017-07" db="EMBL/GenBank/DDBJ databases">
        <title>Mechanisms for carbon and nitrogen cycling indicate functional differentiation within the Candidate Phyla Radiation.</title>
        <authorList>
            <person name="Danczak R.E."/>
            <person name="Johnston M.D."/>
            <person name="Kenah C."/>
            <person name="Slattery M."/>
            <person name="Wrighton K.C."/>
            <person name="Wilkins M.J."/>
        </authorList>
    </citation>
    <scope>NUCLEOTIDE SEQUENCE [LARGE SCALE GENOMIC DNA]</scope>
    <source>
        <strain evidence="1">Licking1014_7</strain>
    </source>
</reference>
<evidence type="ECO:0000313" key="2">
    <source>
        <dbReference type="Proteomes" id="UP000315689"/>
    </source>
</evidence>
<sequence>MLYLVCILKTENTGEVENDGHRRCCLAICRSCPEVPAVERNQASPRRRNACALRNSFSRRLRPQENSTGEARRRLLRPRGRTGETYQINSICPFKVVSREDDDHYHATGWLDRALRHVCLGATQQKKSRDLLIEEIRREIERSIPLAPIQLTLDGNFLREYPPSHGGFVDHTKDDRKISDCVGVHMFCNGFMDRHRTTKTQDAIVCRSCSLRVCFPNNVKTYGELRQALSTQQIPA</sequence>
<dbReference type="AlphaFoldDB" id="A0A554LIX7"/>